<dbReference type="Ensembl" id="ENSPKIT00000022202.1">
    <property type="protein sequence ID" value="ENSPKIP00000041170.1"/>
    <property type="gene ID" value="ENSPKIG00000017828.1"/>
</dbReference>
<keyword evidence="1" id="KW-1133">Transmembrane helix</keyword>
<reference evidence="2" key="2">
    <citation type="submission" date="2025-09" db="UniProtKB">
        <authorList>
            <consortium name="Ensembl"/>
        </authorList>
    </citation>
    <scope>IDENTIFICATION</scope>
</reference>
<organism evidence="2 3">
    <name type="scientific">Paramormyrops kingsleyae</name>
    <dbReference type="NCBI Taxonomy" id="1676925"/>
    <lineage>
        <taxon>Eukaryota</taxon>
        <taxon>Metazoa</taxon>
        <taxon>Chordata</taxon>
        <taxon>Craniata</taxon>
        <taxon>Vertebrata</taxon>
        <taxon>Euteleostomi</taxon>
        <taxon>Actinopterygii</taxon>
        <taxon>Neopterygii</taxon>
        <taxon>Teleostei</taxon>
        <taxon>Osteoglossocephala</taxon>
        <taxon>Osteoglossomorpha</taxon>
        <taxon>Osteoglossiformes</taxon>
        <taxon>Mormyridae</taxon>
        <taxon>Paramormyrops</taxon>
    </lineage>
</organism>
<reference evidence="2" key="1">
    <citation type="submission" date="2025-08" db="UniProtKB">
        <authorList>
            <consortium name="Ensembl"/>
        </authorList>
    </citation>
    <scope>IDENTIFICATION</scope>
</reference>
<proteinExistence type="predicted"/>
<name>A0A3B3TES7_9TELE</name>
<protein>
    <submittedName>
        <fullName evidence="2">Si:dkey-16l2.20</fullName>
    </submittedName>
</protein>
<evidence type="ECO:0000313" key="3">
    <source>
        <dbReference type="Proteomes" id="UP000261540"/>
    </source>
</evidence>
<dbReference type="Proteomes" id="UP000261540">
    <property type="component" value="Unplaced"/>
</dbReference>
<keyword evidence="1" id="KW-0472">Membrane</keyword>
<dbReference type="AlphaFoldDB" id="A0A3B3TES7"/>
<dbReference type="GeneTree" id="ENSGT00630000091000"/>
<keyword evidence="3" id="KW-1185">Reference proteome</keyword>
<feature type="transmembrane region" description="Helical" evidence="1">
    <location>
        <begin position="77"/>
        <end position="101"/>
    </location>
</feature>
<keyword evidence="1" id="KW-0812">Transmembrane</keyword>
<sequence length="105" mass="11590">MSDGPVMGEAIPLQTVPIQKSEGKRPSRRIKLYRKLAVCSIICGISCLGILALINSVRVSVAYTRLEFSRQARKYSVIAIVVWVGILVLTPVMMALVSYLLRIAE</sequence>
<accession>A0A3B3TES7</accession>
<evidence type="ECO:0000313" key="2">
    <source>
        <dbReference type="Ensembl" id="ENSPKIP00000041170.1"/>
    </source>
</evidence>
<feature type="transmembrane region" description="Helical" evidence="1">
    <location>
        <begin position="36"/>
        <end position="57"/>
    </location>
</feature>
<evidence type="ECO:0000256" key="1">
    <source>
        <dbReference type="SAM" id="Phobius"/>
    </source>
</evidence>